<dbReference type="AlphaFoldDB" id="A0A0C6EXX5"/>
<accession>A0A0C6EXX5</accession>
<protein>
    <submittedName>
        <fullName evidence="1">Uncharacterized protein</fullName>
    </submittedName>
</protein>
<reference evidence="2" key="2">
    <citation type="submission" date="2015-01" db="EMBL/GenBank/DDBJ databases">
        <title>Complete genome sequence of Methylobacterium aquaticum strain 22A.</title>
        <authorList>
            <person name="Tani A."/>
            <person name="Ogura Y."/>
            <person name="Hayashi T."/>
        </authorList>
    </citation>
    <scope>NUCLEOTIDE SEQUENCE [LARGE SCALE GENOMIC DNA]</scope>
    <source>
        <strain evidence="2">MA-22A</strain>
    </source>
</reference>
<proteinExistence type="predicted"/>
<dbReference type="EMBL" id="AP014704">
    <property type="protein sequence ID" value="BAQ45046.1"/>
    <property type="molecule type" value="Genomic_DNA"/>
</dbReference>
<reference evidence="1 2" key="1">
    <citation type="journal article" date="2015" name="Genome Announc.">
        <title>Complete Genome Sequence of Methylobacterium aquaticum Strain 22A, Isolated from Racomitrium japonicum Moss.</title>
        <authorList>
            <person name="Tani A."/>
            <person name="Ogura Y."/>
            <person name="Hayashi T."/>
            <person name="Kimbara K."/>
        </authorList>
    </citation>
    <scope>NUCLEOTIDE SEQUENCE [LARGE SCALE GENOMIC DNA]</scope>
    <source>
        <strain evidence="1 2">MA-22A</strain>
    </source>
</reference>
<organism evidence="1 2">
    <name type="scientific">Methylobacterium aquaticum</name>
    <dbReference type="NCBI Taxonomy" id="270351"/>
    <lineage>
        <taxon>Bacteria</taxon>
        <taxon>Pseudomonadati</taxon>
        <taxon>Pseudomonadota</taxon>
        <taxon>Alphaproteobacteria</taxon>
        <taxon>Hyphomicrobiales</taxon>
        <taxon>Methylobacteriaceae</taxon>
        <taxon>Methylobacterium</taxon>
    </lineage>
</organism>
<evidence type="ECO:0000313" key="1">
    <source>
        <dbReference type="EMBL" id="BAQ45046.1"/>
    </source>
</evidence>
<evidence type="ECO:0000313" key="2">
    <source>
        <dbReference type="Proteomes" id="UP000061432"/>
    </source>
</evidence>
<name>A0A0C6EXX5_9HYPH</name>
<sequence length="162" mass="17413">MALGTANGPTRFGPLARAMSAASTSARVEGPPEPMMMPVRSCETSACSRPASRMACSIATWFQAVPPPWKRIARRSTTSSALRVGAPATWLRKPCAEKSSAREMPERASRNDASTSWVEFPMDETMPIPVIATRLMIVGTLRSGVTDKPVNARGRSRHAGVT</sequence>
<dbReference type="KEGG" id="maqu:Maq22A_c08700"/>
<gene>
    <name evidence="1" type="ORF">Maq22A_c08700</name>
</gene>
<dbReference type="Proteomes" id="UP000061432">
    <property type="component" value="Chromosome"/>
</dbReference>